<evidence type="ECO:0000313" key="2">
    <source>
        <dbReference type="Proteomes" id="UP000030745"/>
    </source>
</evidence>
<dbReference type="KEGG" id="spar:SPRG_17194"/>
<protein>
    <submittedName>
        <fullName evidence="1">Uncharacterized protein</fullName>
    </submittedName>
</protein>
<dbReference type="EMBL" id="KK583683">
    <property type="protein sequence ID" value="KDO17374.1"/>
    <property type="molecule type" value="Genomic_DNA"/>
</dbReference>
<accession>A0A067BG42</accession>
<reference evidence="1 2" key="1">
    <citation type="journal article" date="2013" name="PLoS Genet.">
        <title>Distinctive expansion of potential virulence genes in the genome of the oomycete fish pathogen Saprolegnia parasitica.</title>
        <authorList>
            <person name="Jiang R.H."/>
            <person name="de Bruijn I."/>
            <person name="Haas B.J."/>
            <person name="Belmonte R."/>
            <person name="Lobach L."/>
            <person name="Christie J."/>
            <person name="van den Ackerveken G."/>
            <person name="Bottin A."/>
            <person name="Bulone V."/>
            <person name="Diaz-Moreno S.M."/>
            <person name="Dumas B."/>
            <person name="Fan L."/>
            <person name="Gaulin E."/>
            <person name="Govers F."/>
            <person name="Grenville-Briggs L.J."/>
            <person name="Horner N.R."/>
            <person name="Levin J.Z."/>
            <person name="Mammella M."/>
            <person name="Meijer H.J."/>
            <person name="Morris P."/>
            <person name="Nusbaum C."/>
            <person name="Oome S."/>
            <person name="Phillips A.J."/>
            <person name="van Rooyen D."/>
            <person name="Rzeszutek E."/>
            <person name="Saraiva M."/>
            <person name="Secombes C.J."/>
            <person name="Seidl M.F."/>
            <person name="Snel B."/>
            <person name="Stassen J.H."/>
            <person name="Sykes S."/>
            <person name="Tripathy S."/>
            <person name="van den Berg H."/>
            <person name="Vega-Arreguin J.C."/>
            <person name="Wawra S."/>
            <person name="Young S.K."/>
            <person name="Zeng Q."/>
            <person name="Dieguez-Uribeondo J."/>
            <person name="Russ C."/>
            <person name="Tyler B.M."/>
            <person name="van West P."/>
        </authorList>
    </citation>
    <scope>NUCLEOTIDE SEQUENCE [LARGE SCALE GENOMIC DNA]</scope>
    <source>
        <strain evidence="1 2">CBS 223.65</strain>
    </source>
</reference>
<evidence type="ECO:0000313" key="1">
    <source>
        <dbReference type="EMBL" id="KDO17374.1"/>
    </source>
</evidence>
<dbReference type="RefSeq" id="XP_012211918.1">
    <property type="nucleotide sequence ID" value="XM_012356528.1"/>
</dbReference>
<organism evidence="1 2">
    <name type="scientific">Saprolegnia parasitica (strain CBS 223.65)</name>
    <dbReference type="NCBI Taxonomy" id="695850"/>
    <lineage>
        <taxon>Eukaryota</taxon>
        <taxon>Sar</taxon>
        <taxon>Stramenopiles</taxon>
        <taxon>Oomycota</taxon>
        <taxon>Saprolegniomycetes</taxon>
        <taxon>Saprolegniales</taxon>
        <taxon>Saprolegniaceae</taxon>
        <taxon>Saprolegnia</taxon>
    </lineage>
</organism>
<dbReference type="VEuPathDB" id="FungiDB:SPRG_17194"/>
<gene>
    <name evidence="1" type="ORF">SPRG_17194</name>
</gene>
<proteinExistence type="predicted"/>
<dbReference type="AlphaFoldDB" id="A0A067BG42"/>
<dbReference type="GeneID" id="24138751"/>
<name>A0A067BG42_SAPPC</name>
<keyword evidence="2" id="KW-1185">Reference proteome</keyword>
<sequence length="226" mass="23909">MASVHCPFDRSIAGSIATTQVADHATSGRLVLSVLARTLVRCLADGNDVERLLRAPPTDVVDPALTSLLYNAVQEHDPTVPALPFHAVPTLYGLVAGALPLFSAINIVDLILVPQVWRHVTLQAHTKVVGGFYSASSVDDFAAWTANMIEVNLVDQDGSTCPKLRSIGYVSRAADGAPTVDTLAALATSQLRTLSLCKLNASQRALDALAQALLQSRTLATLTICT</sequence>
<dbReference type="Proteomes" id="UP000030745">
    <property type="component" value="Unassembled WGS sequence"/>
</dbReference>